<accession>A0AAC8VKV1</accession>
<protein>
    <submittedName>
        <fullName evidence="7">Fatty acid hydroxylase superfamily protein</fullName>
    </submittedName>
</protein>
<evidence type="ECO:0000256" key="5">
    <source>
        <dbReference type="SAM" id="Phobius"/>
    </source>
</evidence>
<dbReference type="Pfam" id="PF04116">
    <property type="entry name" value="FA_hydroxylase"/>
    <property type="match status" value="1"/>
</dbReference>
<evidence type="ECO:0000256" key="4">
    <source>
        <dbReference type="ARBA" id="ARBA00023136"/>
    </source>
</evidence>
<evidence type="ECO:0000259" key="6">
    <source>
        <dbReference type="Pfam" id="PF04116"/>
    </source>
</evidence>
<comment type="subcellular location">
    <subcellularLocation>
        <location evidence="1">Membrane</location>
    </subcellularLocation>
</comment>
<keyword evidence="4 5" id="KW-0472">Membrane</keyword>
<evidence type="ECO:0000256" key="2">
    <source>
        <dbReference type="ARBA" id="ARBA00022692"/>
    </source>
</evidence>
<evidence type="ECO:0000313" key="7">
    <source>
        <dbReference type="EMBL" id="ALB24268.1"/>
    </source>
</evidence>
<dbReference type="Proteomes" id="UP000029558">
    <property type="component" value="Chromosome"/>
</dbReference>
<evidence type="ECO:0000256" key="3">
    <source>
        <dbReference type="ARBA" id="ARBA00022989"/>
    </source>
</evidence>
<proteinExistence type="predicted"/>
<sequence>MSIMEQFVSHYGHFIIIIWFTSLISLELITPNYASLKTKLSQLSRLIKHISFWLINQGVGLLITLPMIIWASTHALWKQTDFIALPIAVILGIVTLDLISYWYHRIAHITPLLWRFHEIHHLDEGLDVSTGLRVHFGEIIITGVIKALFIFLLGIPLEAAILFEILIVLQGIYHHSNFKTPNWLINTLSFVITTPKQHATHHHALQEDTDSNYGFIFIWWDKLFFSFNLTQRKKNWRIGLEYSKDLSLFSLLISPFHLKPLKERVASDINSDSDSKQETSL</sequence>
<dbReference type="EMBL" id="CP012508">
    <property type="protein sequence ID" value="ALB24268.1"/>
    <property type="molecule type" value="Genomic_DNA"/>
</dbReference>
<feature type="transmembrane region" description="Helical" evidence="5">
    <location>
        <begin position="148"/>
        <end position="173"/>
    </location>
</feature>
<feature type="transmembrane region" description="Helical" evidence="5">
    <location>
        <begin position="50"/>
        <end position="71"/>
    </location>
</feature>
<dbReference type="GO" id="GO:0016020">
    <property type="term" value="C:membrane"/>
    <property type="evidence" value="ECO:0007669"/>
    <property type="project" value="UniProtKB-SubCell"/>
</dbReference>
<organism evidence="7 8">
    <name type="scientific">Piscirickettsia salmonis</name>
    <dbReference type="NCBI Taxonomy" id="1238"/>
    <lineage>
        <taxon>Bacteria</taxon>
        <taxon>Pseudomonadati</taxon>
        <taxon>Pseudomonadota</taxon>
        <taxon>Gammaproteobacteria</taxon>
        <taxon>Thiotrichales</taxon>
        <taxon>Piscirickettsiaceae</taxon>
        <taxon>Piscirickettsia</taxon>
    </lineage>
</organism>
<feature type="transmembrane region" description="Helical" evidence="5">
    <location>
        <begin position="12"/>
        <end position="29"/>
    </location>
</feature>
<name>A0AAC8VKV1_PISSA</name>
<dbReference type="InterPro" id="IPR050307">
    <property type="entry name" value="Sterol_Desaturase_Related"/>
</dbReference>
<dbReference type="AlphaFoldDB" id="A0AAC8VKV1"/>
<evidence type="ECO:0000256" key="1">
    <source>
        <dbReference type="ARBA" id="ARBA00004370"/>
    </source>
</evidence>
<dbReference type="GO" id="GO:0016491">
    <property type="term" value="F:oxidoreductase activity"/>
    <property type="evidence" value="ECO:0007669"/>
    <property type="project" value="InterPro"/>
</dbReference>
<dbReference type="GO" id="GO:0005506">
    <property type="term" value="F:iron ion binding"/>
    <property type="evidence" value="ECO:0007669"/>
    <property type="project" value="InterPro"/>
</dbReference>
<evidence type="ECO:0000313" key="8">
    <source>
        <dbReference type="Proteomes" id="UP000029558"/>
    </source>
</evidence>
<dbReference type="GO" id="GO:0008610">
    <property type="term" value="P:lipid biosynthetic process"/>
    <property type="evidence" value="ECO:0007669"/>
    <property type="project" value="InterPro"/>
</dbReference>
<keyword evidence="2 5" id="KW-0812">Transmembrane</keyword>
<dbReference type="PANTHER" id="PTHR11863">
    <property type="entry name" value="STEROL DESATURASE"/>
    <property type="match status" value="1"/>
</dbReference>
<keyword evidence="3 5" id="KW-1133">Transmembrane helix</keyword>
<feature type="domain" description="Fatty acid hydroxylase" evidence="6">
    <location>
        <begin position="90"/>
        <end position="224"/>
    </location>
</feature>
<gene>
    <name evidence="7" type="ORF">KU39_3095</name>
</gene>
<feature type="transmembrane region" description="Helical" evidence="5">
    <location>
        <begin position="83"/>
        <end position="103"/>
    </location>
</feature>
<dbReference type="InterPro" id="IPR006694">
    <property type="entry name" value="Fatty_acid_hydroxylase"/>
</dbReference>
<reference evidence="7 8" key="1">
    <citation type="journal article" date="2014" name="Genome Announc.">
        <title>Comparative Genome Analysis of Two Isolates of the Fish Pathogen Piscirickettsia salmonis from Different Hosts Reveals Major Differences in Virulence-Associated Secretion Systems.</title>
        <authorList>
            <person name="Bohle H."/>
            <person name="Henriquez P."/>
            <person name="Grothusen H."/>
            <person name="Navas E."/>
            <person name="Sandoval A."/>
            <person name="Bustamante F."/>
            <person name="Bustos P."/>
            <person name="Mancilla M."/>
        </authorList>
    </citation>
    <scope>NUCLEOTIDE SEQUENCE [LARGE SCALE GENOMIC DNA]</scope>
    <source>
        <strain evidence="8">B1-32597</strain>
    </source>
</reference>